<evidence type="ECO:0000256" key="4">
    <source>
        <dbReference type="HAMAP-Rule" id="MF_00167"/>
    </source>
</evidence>
<dbReference type="GO" id="GO:0005829">
    <property type="term" value="C:cytosol"/>
    <property type="evidence" value="ECO:0007669"/>
    <property type="project" value="TreeGrafter"/>
</dbReference>
<dbReference type="GO" id="GO:0045947">
    <property type="term" value="P:negative regulation of translational initiation"/>
    <property type="evidence" value="ECO:0007669"/>
    <property type="project" value="UniProtKB-UniRule"/>
</dbReference>
<keyword evidence="4" id="KW-0678">Repressor</keyword>
<comment type="similarity">
    <text evidence="4">Belongs to the CsrA/RsmA family.</text>
</comment>
<protein>
    <recommendedName>
        <fullName evidence="4">Translational regulator CsrA</fullName>
    </recommendedName>
</protein>
<dbReference type="SUPFAM" id="SSF117130">
    <property type="entry name" value="CsrA-like"/>
    <property type="match status" value="1"/>
</dbReference>
<evidence type="ECO:0000256" key="1">
    <source>
        <dbReference type="ARBA" id="ARBA00022490"/>
    </source>
</evidence>
<evidence type="ECO:0000256" key="3">
    <source>
        <dbReference type="ARBA" id="ARBA00022884"/>
    </source>
</evidence>
<dbReference type="Proteomes" id="UP000464378">
    <property type="component" value="Chromosome"/>
</dbReference>
<dbReference type="PANTHER" id="PTHR34984:SF1">
    <property type="entry name" value="CARBON STORAGE REGULATOR"/>
    <property type="match status" value="1"/>
</dbReference>
<gene>
    <name evidence="4" type="primary">csrA</name>
    <name evidence="5" type="ORF">GMBLW1_26010</name>
</gene>
<dbReference type="Pfam" id="PF02599">
    <property type="entry name" value="CsrA"/>
    <property type="match status" value="1"/>
</dbReference>
<comment type="function">
    <text evidence="4">A translational regulator that binds mRNA to regulate translation initiation and/or mRNA stability. Usually binds in the 5'-UTR at or near the Shine-Dalgarno sequence preventing ribosome-binding, thus repressing translation. Its main target seems to be the major flagellin gene, while its function is anatagonized by FliW.</text>
</comment>
<dbReference type="EMBL" id="LR593887">
    <property type="protein sequence ID" value="VTR98170.1"/>
    <property type="molecule type" value="Genomic_DNA"/>
</dbReference>
<dbReference type="GO" id="GO:0006109">
    <property type="term" value="P:regulation of carbohydrate metabolic process"/>
    <property type="evidence" value="ECO:0007669"/>
    <property type="project" value="InterPro"/>
</dbReference>
<dbReference type="GO" id="GO:1902208">
    <property type="term" value="P:regulation of bacterial-type flagellum assembly"/>
    <property type="evidence" value="ECO:0007669"/>
    <property type="project" value="UniProtKB-UniRule"/>
</dbReference>
<keyword evidence="2 4" id="KW-0810">Translation regulation</keyword>
<name>A0A6C2YJD9_9BACT</name>
<dbReference type="InterPro" id="IPR036107">
    <property type="entry name" value="CsrA_sf"/>
</dbReference>
<keyword evidence="3 4" id="KW-0694">RNA-binding</keyword>
<dbReference type="InParanoid" id="A0A6C2YJD9"/>
<dbReference type="PANTHER" id="PTHR34984">
    <property type="entry name" value="CARBON STORAGE REGULATOR"/>
    <property type="match status" value="1"/>
</dbReference>
<dbReference type="EMBL" id="LR586016">
    <property type="protein sequence ID" value="VIP01359.1"/>
    <property type="molecule type" value="Genomic_DNA"/>
</dbReference>
<keyword evidence="1 4" id="KW-0963">Cytoplasm</keyword>
<reference evidence="5" key="1">
    <citation type="submission" date="2019-04" db="EMBL/GenBank/DDBJ databases">
        <authorList>
            <consortium name="Science for Life Laboratories"/>
        </authorList>
    </citation>
    <scope>NUCLEOTIDE SEQUENCE</scope>
    <source>
        <strain evidence="5">MBLW1</strain>
    </source>
</reference>
<comment type="subunit">
    <text evidence="4">Homodimer; the beta-strands of each monomer intercalate to form a hydrophobic core, while the alpha-helices form wings that extend away from the core.</text>
</comment>
<evidence type="ECO:0000313" key="5">
    <source>
        <dbReference type="EMBL" id="VIP01359.1"/>
    </source>
</evidence>
<comment type="subcellular location">
    <subcellularLocation>
        <location evidence="4">Cytoplasm</location>
    </subcellularLocation>
</comment>
<proteinExistence type="inferred from homology"/>
<evidence type="ECO:0000313" key="6">
    <source>
        <dbReference type="Proteomes" id="UP000464378"/>
    </source>
</evidence>
<dbReference type="RefSeq" id="WP_162656574.1">
    <property type="nucleotide sequence ID" value="NZ_LR593887.1"/>
</dbReference>
<sequence length="81" mass="9188">MLVLTRKTNESIVIPSLGITITISDIRSDRVRIGIDAPHDIKIHRSEIWDKEKERRTAALDAETVDELKLPVLTEEVAKRA</sequence>
<dbReference type="GO" id="GO:0048027">
    <property type="term" value="F:mRNA 5'-UTR binding"/>
    <property type="evidence" value="ECO:0007669"/>
    <property type="project" value="UniProtKB-UniRule"/>
</dbReference>
<organism evidence="5">
    <name type="scientific">Tuwongella immobilis</name>
    <dbReference type="NCBI Taxonomy" id="692036"/>
    <lineage>
        <taxon>Bacteria</taxon>
        <taxon>Pseudomonadati</taxon>
        <taxon>Planctomycetota</taxon>
        <taxon>Planctomycetia</taxon>
        <taxon>Gemmatales</taxon>
        <taxon>Gemmataceae</taxon>
        <taxon>Tuwongella</taxon>
    </lineage>
</organism>
<dbReference type="AlphaFoldDB" id="A0A6C2YJD9"/>
<dbReference type="Gene3D" id="2.60.40.4380">
    <property type="entry name" value="Translational regulator CsrA"/>
    <property type="match status" value="1"/>
</dbReference>
<dbReference type="InterPro" id="IPR003751">
    <property type="entry name" value="CsrA"/>
</dbReference>
<keyword evidence="6" id="KW-1185">Reference proteome</keyword>
<dbReference type="HAMAP" id="MF_00167">
    <property type="entry name" value="CsrA"/>
    <property type="match status" value="1"/>
</dbReference>
<dbReference type="KEGG" id="tim:GMBLW1_26010"/>
<dbReference type="GO" id="GO:0006402">
    <property type="term" value="P:mRNA catabolic process"/>
    <property type="evidence" value="ECO:0007669"/>
    <property type="project" value="InterPro"/>
</dbReference>
<keyword evidence="4" id="KW-1005">Bacterial flagellum biogenesis</keyword>
<accession>A0A6C2YJD9</accession>
<dbReference type="GO" id="GO:0044781">
    <property type="term" value="P:bacterial-type flagellum organization"/>
    <property type="evidence" value="ECO:0007669"/>
    <property type="project" value="UniProtKB-KW"/>
</dbReference>
<evidence type="ECO:0000256" key="2">
    <source>
        <dbReference type="ARBA" id="ARBA00022845"/>
    </source>
</evidence>